<feature type="signal peptide" evidence="2">
    <location>
        <begin position="1"/>
        <end position="20"/>
    </location>
</feature>
<evidence type="ECO:0000256" key="2">
    <source>
        <dbReference type="SAM" id="SignalP"/>
    </source>
</evidence>
<dbReference type="EMBL" id="JAGUCN010000002">
    <property type="protein sequence ID" value="MBS2210349.1"/>
    <property type="molecule type" value="Genomic_DNA"/>
</dbReference>
<gene>
    <name evidence="4" type="ORF">KEM09_03005</name>
</gene>
<reference evidence="4 5" key="1">
    <citation type="journal article" date="2014" name="Int. J. Syst. Evol. Microbiol.">
        <title>Carboxylicivirga gen. nov. in the family Marinilabiliaceae with two novel species, Carboxylicivirga mesophila sp. nov. and Carboxylicivirga taeanensis sp. nov., and reclassification of Cytophaga fermentans as Saccharicrinis fermentans gen. nov., comb. nov.</title>
        <authorList>
            <person name="Yang S.H."/>
            <person name="Seo H.S."/>
            <person name="Woo J.H."/>
            <person name="Oh H.M."/>
            <person name="Jang H."/>
            <person name="Lee J.H."/>
            <person name="Kim S.J."/>
            <person name="Kwon K.K."/>
        </authorList>
    </citation>
    <scope>NUCLEOTIDE SEQUENCE [LARGE SCALE GENOMIC DNA]</scope>
    <source>
        <strain evidence="4 5">JCM 18290</strain>
    </source>
</reference>
<evidence type="ECO:0000313" key="5">
    <source>
        <dbReference type="Proteomes" id="UP000721861"/>
    </source>
</evidence>
<dbReference type="Pfam" id="PF13505">
    <property type="entry name" value="OMP_b-brl"/>
    <property type="match status" value="1"/>
</dbReference>
<evidence type="ECO:0000256" key="1">
    <source>
        <dbReference type="ARBA" id="ARBA00022729"/>
    </source>
</evidence>
<feature type="chain" id="PRO_5045444099" evidence="2">
    <location>
        <begin position="21"/>
        <end position="190"/>
    </location>
</feature>
<keyword evidence="5" id="KW-1185">Reference proteome</keyword>
<accession>A0ABS5K5U6</accession>
<proteinExistence type="predicted"/>
<name>A0ABS5K5U6_9BACT</name>
<dbReference type="Proteomes" id="UP000721861">
    <property type="component" value="Unassembled WGS sequence"/>
</dbReference>
<dbReference type="RefSeq" id="WP_212225312.1">
    <property type="nucleotide sequence ID" value="NZ_JAGUCN010000002.1"/>
</dbReference>
<keyword evidence="1 2" id="KW-0732">Signal</keyword>
<comment type="caution">
    <text evidence="4">The sequence shown here is derived from an EMBL/GenBank/DDBJ whole genome shotgun (WGS) entry which is preliminary data.</text>
</comment>
<dbReference type="SUPFAM" id="SSF56925">
    <property type="entry name" value="OMPA-like"/>
    <property type="match status" value="1"/>
</dbReference>
<sequence length="190" mass="20327">MKKILLTVLIIAGMAINSSAQTEKGKVFIMGSSDLSLTSTTMTLEYDGEEMGDADLSSFNFTPTIGYFVADGLALGLSFNIENSKQDDITSNSLLVGPMARYYIGSSNVKPFVQAGYYFGSQTEENDVDESKAKATAWDIGGGAAVFINEFASIDFSLGYGGGTVTSKEDEKMKLKVKGLAVNVGFSLYF</sequence>
<dbReference type="Gene3D" id="2.40.160.20">
    <property type="match status" value="1"/>
</dbReference>
<evidence type="ECO:0000313" key="4">
    <source>
        <dbReference type="EMBL" id="MBS2210349.1"/>
    </source>
</evidence>
<protein>
    <submittedName>
        <fullName evidence="4">Outer membrane beta-barrel protein</fullName>
    </submittedName>
</protein>
<organism evidence="4 5">
    <name type="scientific">Carboxylicivirga mesophila</name>
    <dbReference type="NCBI Taxonomy" id="1166478"/>
    <lineage>
        <taxon>Bacteria</taxon>
        <taxon>Pseudomonadati</taxon>
        <taxon>Bacteroidota</taxon>
        <taxon>Bacteroidia</taxon>
        <taxon>Marinilabiliales</taxon>
        <taxon>Marinilabiliaceae</taxon>
        <taxon>Carboxylicivirga</taxon>
    </lineage>
</organism>
<feature type="domain" description="Outer membrane protein beta-barrel" evidence="3">
    <location>
        <begin position="8"/>
        <end position="186"/>
    </location>
</feature>
<evidence type="ECO:0000259" key="3">
    <source>
        <dbReference type="Pfam" id="PF13505"/>
    </source>
</evidence>
<dbReference type="InterPro" id="IPR027385">
    <property type="entry name" value="Beta-barrel_OMP"/>
</dbReference>
<dbReference type="InterPro" id="IPR011250">
    <property type="entry name" value="OMP/PagP_B-barrel"/>
</dbReference>